<evidence type="ECO:0000313" key="2">
    <source>
        <dbReference type="Proteomes" id="UP000032689"/>
    </source>
</evidence>
<dbReference type="RefSeq" id="YP_009214539.1">
    <property type="nucleotide sequence ID" value="NC_028962.1"/>
</dbReference>
<dbReference type="GeneID" id="26640956"/>
<accession>A0A0D3MVF7</accession>
<sequence length="179" mass="20644">MDFNFSAFDSPSIKMRVSIGAYYFDGKPVYIVEHIEEDLSEYVIVYNVHDVNNIDNPVKKYRIEEYRKTIPGGTTISNIIKSRLPKKVTPKKVEEEPIFIATVIPLGRDTVTGETGKGFFERQPDNKKMTQKDGIVVEHGKYTGVFIGLSNIKWFNSYTPLESVIEYYKKTKEDRLNVF</sequence>
<dbReference type="EMBL" id="KP027447">
    <property type="protein sequence ID" value="AJA42259.1"/>
    <property type="molecule type" value="Genomic_DNA"/>
</dbReference>
<dbReference type="OrthoDB" id="24648at10239"/>
<dbReference type="Proteomes" id="UP000032689">
    <property type="component" value="Segment"/>
</dbReference>
<organism evidence="1 2">
    <name type="scientific">Staphylococcus phage vB_SepM_ phiIPLA-C1C</name>
    <dbReference type="NCBI Taxonomy" id="1572704"/>
    <lineage>
        <taxon>Viruses</taxon>
        <taxon>Duplodnaviria</taxon>
        <taxon>Heunggongvirae</taxon>
        <taxon>Uroviricota</taxon>
        <taxon>Caudoviricetes</taxon>
        <taxon>Herelleviridae</taxon>
        <taxon>Twortvirinae</taxon>
        <taxon>Sepunavirus</taxon>
        <taxon>Sepunavirus IPLAC1C</taxon>
    </lineage>
</organism>
<keyword evidence="2" id="KW-1185">Reference proteome</keyword>
<reference evidence="1 2" key="1">
    <citation type="journal article" date="2015" name="Appl. Environ. Microbiol.">
        <title>Two Phages, phiIPLA-RODI and phiIPLA-C1C, Lyse Mono- and Dual-Species Staphylococcal Biofilms.</title>
        <authorList>
            <person name="Gutierrez D."/>
            <person name="Vandenheuvel D."/>
            <person name="Martinez B."/>
            <person name="Rodriguez A."/>
            <person name="Lavigne R."/>
            <person name="Garcia P."/>
        </authorList>
    </citation>
    <scope>NUCLEOTIDE SEQUENCE [LARGE SCALE GENOMIC DNA]</scope>
</reference>
<name>A0A0D3MVF7_9CAUD</name>
<dbReference type="KEGG" id="vg:26640956"/>
<proteinExistence type="predicted"/>
<evidence type="ECO:0000313" key="1">
    <source>
        <dbReference type="EMBL" id="AJA42259.1"/>
    </source>
</evidence>
<protein>
    <submittedName>
        <fullName evidence="1">Uncharacterized protein</fullName>
    </submittedName>
</protein>